<feature type="region of interest" description="Disordered" evidence="4">
    <location>
        <begin position="1"/>
        <end position="22"/>
    </location>
</feature>
<dbReference type="InterPro" id="IPR019826">
    <property type="entry name" value="Carboxylesterase_B_AS"/>
</dbReference>
<proteinExistence type="inferred from homology"/>
<dbReference type="OrthoDB" id="3199405at2"/>
<dbReference type="RefSeq" id="WP_158027315.1">
    <property type="nucleotide sequence ID" value="NZ_BMHG01000001.1"/>
</dbReference>
<comment type="similarity">
    <text evidence="1 3">Belongs to the type-B carboxylesterase/lipase family.</text>
</comment>
<evidence type="ECO:0000313" key="6">
    <source>
        <dbReference type="EMBL" id="KAB1648760.1"/>
    </source>
</evidence>
<dbReference type="InterPro" id="IPR029058">
    <property type="entry name" value="AB_hydrolase_fold"/>
</dbReference>
<dbReference type="PROSITE" id="PS00941">
    <property type="entry name" value="CARBOXYLESTERASE_B_2"/>
    <property type="match status" value="1"/>
</dbReference>
<evidence type="ECO:0000313" key="7">
    <source>
        <dbReference type="Proteomes" id="UP000431744"/>
    </source>
</evidence>
<evidence type="ECO:0000256" key="1">
    <source>
        <dbReference type="ARBA" id="ARBA00005964"/>
    </source>
</evidence>
<dbReference type="PROSITE" id="PS00122">
    <property type="entry name" value="CARBOXYLESTERASE_B_1"/>
    <property type="match status" value="1"/>
</dbReference>
<dbReference type="Proteomes" id="UP000431744">
    <property type="component" value="Unassembled WGS sequence"/>
</dbReference>
<dbReference type="GO" id="GO:0016787">
    <property type="term" value="F:hydrolase activity"/>
    <property type="evidence" value="ECO:0007669"/>
    <property type="project" value="UniProtKB-KW"/>
</dbReference>
<dbReference type="InterPro" id="IPR050309">
    <property type="entry name" value="Type-B_Carboxylest/Lipase"/>
</dbReference>
<keyword evidence="7" id="KW-1185">Reference proteome</keyword>
<sequence>MTASHTIPAPPFAGPHGETMSPSRVVQTTHAPVQGLDVDGISTYRGIRYAAPPVGELRFRPPTDPERTTRVQECLGFGPPAMQGIDGAWLSPDSDFALSRMTYASSASDVKLQNEDCLYLNVWTPGADDARRPVLVWLHGGGFAYGAGSDAFFDGENLARRGDIVVVTLNHRLNLFGFMALDGVDDHYADSSNVGMQDVVHALRWVHDNIASFGGDPANVTVGGQSGGGGKVSHLMGMPSAKGLYQRAIVQSGAALRGMEHGDMVDHTRAILRAAGMGDTFDRNWLESVPATHLLHAAIGSFRSQDPEHEARFKTVKGMTGDLAARLRTAVDGNVLPAHPFDPEASSVAADVPLLIGWVKDEWTFMLAGVDPDFVRSTAEDVEAGVAPMYDGRGRELLELAKGLYPHYSPGHLASLVSGAEISLHTTLLADRKSAQPADVFAYELAWETPVGDGIFRTPHCLDLPLVFDNVEKARAFVGPGDEPQRMADQMSDAWVAFIRSGSPGTPALPSWPAYEREARNTMVFDLDSRVVSDPHGALHEVLRNAE</sequence>
<dbReference type="Gene3D" id="3.40.50.1820">
    <property type="entry name" value="alpha/beta hydrolase"/>
    <property type="match status" value="1"/>
</dbReference>
<feature type="domain" description="Carboxylesterase type B" evidence="5">
    <location>
        <begin position="23"/>
        <end position="529"/>
    </location>
</feature>
<protein>
    <recommendedName>
        <fullName evidence="3">Carboxylic ester hydrolase</fullName>
        <ecNumber evidence="3">3.1.1.-</ecNumber>
    </recommendedName>
</protein>
<dbReference type="PANTHER" id="PTHR11559">
    <property type="entry name" value="CARBOXYLESTERASE"/>
    <property type="match status" value="1"/>
</dbReference>
<comment type="caution">
    <text evidence="6">The sequence shown here is derived from an EMBL/GenBank/DDBJ whole genome shotgun (WGS) entry which is preliminary data.</text>
</comment>
<dbReference type="EC" id="3.1.1.-" evidence="3"/>
<evidence type="ECO:0000256" key="2">
    <source>
        <dbReference type="ARBA" id="ARBA00022801"/>
    </source>
</evidence>
<dbReference type="InterPro" id="IPR002018">
    <property type="entry name" value="CarbesteraseB"/>
</dbReference>
<accession>A0A6H9WR07</accession>
<dbReference type="SUPFAM" id="SSF53474">
    <property type="entry name" value="alpha/beta-Hydrolases"/>
    <property type="match status" value="1"/>
</dbReference>
<dbReference type="InterPro" id="IPR019819">
    <property type="entry name" value="Carboxylesterase_B_CS"/>
</dbReference>
<gene>
    <name evidence="6" type="ORF">F8O04_00150</name>
</gene>
<dbReference type="EMBL" id="WBJY01000001">
    <property type="protein sequence ID" value="KAB1648760.1"/>
    <property type="molecule type" value="Genomic_DNA"/>
</dbReference>
<evidence type="ECO:0000256" key="3">
    <source>
        <dbReference type="RuleBase" id="RU361235"/>
    </source>
</evidence>
<organism evidence="6 7">
    <name type="scientific">Pseudoclavibacter endophyticus</name>
    <dbReference type="NCBI Taxonomy" id="1778590"/>
    <lineage>
        <taxon>Bacteria</taxon>
        <taxon>Bacillati</taxon>
        <taxon>Actinomycetota</taxon>
        <taxon>Actinomycetes</taxon>
        <taxon>Micrococcales</taxon>
        <taxon>Microbacteriaceae</taxon>
        <taxon>Pseudoclavibacter</taxon>
    </lineage>
</organism>
<reference evidence="6 7" key="1">
    <citation type="submission" date="2019-09" db="EMBL/GenBank/DDBJ databases">
        <title>Phylogeny of genus Pseudoclavibacter and closely related genus.</title>
        <authorList>
            <person name="Li Y."/>
        </authorList>
    </citation>
    <scope>NUCLEOTIDE SEQUENCE [LARGE SCALE GENOMIC DNA]</scope>
    <source>
        <strain evidence="6 7">EGI 60007</strain>
    </source>
</reference>
<evidence type="ECO:0000259" key="5">
    <source>
        <dbReference type="Pfam" id="PF00135"/>
    </source>
</evidence>
<dbReference type="AlphaFoldDB" id="A0A6H9WR07"/>
<evidence type="ECO:0000256" key="4">
    <source>
        <dbReference type="SAM" id="MobiDB-lite"/>
    </source>
</evidence>
<name>A0A6H9WR07_9MICO</name>
<keyword evidence="2 3" id="KW-0378">Hydrolase</keyword>
<dbReference type="Pfam" id="PF00135">
    <property type="entry name" value="COesterase"/>
    <property type="match status" value="1"/>
</dbReference>